<dbReference type="PANTHER" id="PTHR11926:SF1494">
    <property type="entry name" value="FLAVONOL 3-O-GLUCOSYLTRANSFERASE UGT76E12-RELATED"/>
    <property type="match status" value="1"/>
</dbReference>
<dbReference type="AlphaFoldDB" id="A0A5J9VU38"/>
<keyword evidence="3" id="KW-0808">Transferase</keyword>
<dbReference type="OrthoDB" id="5835829at2759"/>
<evidence type="ECO:0000313" key="5">
    <source>
        <dbReference type="Proteomes" id="UP000324897"/>
    </source>
</evidence>
<dbReference type="Gene3D" id="3.40.50.2000">
    <property type="entry name" value="Glycogen Phosphorylase B"/>
    <property type="match status" value="2"/>
</dbReference>
<evidence type="ECO:0000256" key="1">
    <source>
        <dbReference type="ARBA" id="ARBA00009995"/>
    </source>
</evidence>
<dbReference type="InterPro" id="IPR002213">
    <property type="entry name" value="UDP_glucos_trans"/>
</dbReference>
<dbReference type="GO" id="GO:0080043">
    <property type="term" value="F:quercetin 3-O-glucosyltransferase activity"/>
    <property type="evidence" value="ECO:0007669"/>
    <property type="project" value="TreeGrafter"/>
</dbReference>
<organism evidence="4 5">
    <name type="scientific">Eragrostis curvula</name>
    <name type="common">weeping love grass</name>
    <dbReference type="NCBI Taxonomy" id="38414"/>
    <lineage>
        <taxon>Eukaryota</taxon>
        <taxon>Viridiplantae</taxon>
        <taxon>Streptophyta</taxon>
        <taxon>Embryophyta</taxon>
        <taxon>Tracheophyta</taxon>
        <taxon>Spermatophyta</taxon>
        <taxon>Magnoliopsida</taxon>
        <taxon>Liliopsida</taxon>
        <taxon>Poales</taxon>
        <taxon>Poaceae</taxon>
        <taxon>PACMAD clade</taxon>
        <taxon>Chloridoideae</taxon>
        <taxon>Eragrostideae</taxon>
        <taxon>Eragrostidinae</taxon>
        <taxon>Eragrostis</taxon>
    </lineage>
</organism>
<proteinExistence type="inferred from homology"/>
<dbReference type="FunFam" id="3.40.50.2000:FF:000040">
    <property type="entry name" value="UDP-glycosyltransferase 76C1"/>
    <property type="match status" value="1"/>
</dbReference>
<dbReference type="Pfam" id="PF00201">
    <property type="entry name" value="UDPGT"/>
    <property type="match status" value="1"/>
</dbReference>
<dbReference type="EMBL" id="RWGY01000007">
    <property type="protein sequence ID" value="TVU39932.1"/>
    <property type="molecule type" value="Genomic_DNA"/>
</dbReference>
<dbReference type="SUPFAM" id="SSF53756">
    <property type="entry name" value="UDP-Glycosyltransferase/glycogen phosphorylase"/>
    <property type="match status" value="1"/>
</dbReference>
<accession>A0A5J9VU38</accession>
<keyword evidence="5" id="KW-1185">Reference proteome</keyword>
<keyword evidence="2" id="KW-0328">Glycosyltransferase</keyword>
<reference evidence="4 5" key="1">
    <citation type="journal article" date="2019" name="Sci. Rep.">
        <title>A high-quality genome of Eragrostis curvula grass provides insights into Poaceae evolution and supports new strategies to enhance forage quality.</title>
        <authorList>
            <person name="Carballo J."/>
            <person name="Santos B.A.C.M."/>
            <person name="Zappacosta D."/>
            <person name="Garbus I."/>
            <person name="Selva J.P."/>
            <person name="Gallo C.A."/>
            <person name="Diaz A."/>
            <person name="Albertini E."/>
            <person name="Caccamo M."/>
            <person name="Echenique V."/>
        </authorList>
    </citation>
    <scope>NUCLEOTIDE SEQUENCE [LARGE SCALE GENOMIC DNA]</scope>
    <source>
        <strain evidence="5">cv. Victoria</strain>
        <tissue evidence="4">Leaf</tissue>
    </source>
</reference>
<evidence type="ECO:0000256" key="2">
    <source>
        <dbReference type="ARBA" id="ARBA00022676"/>
    </source>
</evidence>
<evidence type="ECO:0008006" key="6">
    <source>
        <dbReference type="Google" id="ProtNLM"/>
    </source>
</evidence>
<evidence type="ECO:0000256" key="3">
    <source>
        <dbReference type="ARBA" id="ARBA00022679"/>
    </source>
</evidence>
<dbReference type="Gramene" id="TVU39932">
    <property type="protein sequence ID" value="TVU39932"/>
    <property type="gene ID" value="EJB05_13376"/>
</dbReference>
<dbReference type="Proteomes" id="UP000324897">
    <property type="component" value="Chromosome 4"/>
</dbReference>
<sequence length="535" mass="58552">MTVAAATTAPASSHGAQRRRRVLMFPVPFQGHLNPMMQLAGVLKARGGLDVTVFHAAFNAPDPARRPAGYRFVPVGEGVPAGDLTPSGSDGDFMGALLRINERLVDPFRDVLRRELAGDAEAGEAPVACLVVDSNLRGMQLVAEELGLPTLVLRTGGAACLVAYMAFPALCDKGLLPPPTQDQSQWNMALNELPPLRLRDMVFSTTTSHANMSKCLECLVECSRYSSGIILNTFLDLEESELEKITNGLGVPIYAIGPLHKISSIADSSLIVQDQACLEWLDKQEAESVLYVSFGSLASMEEKELLEIAWGLANSQRPFMWVIRHNLVQSSQQVSLPDGFEEATHGRGIIVSWAPQQKVLGHRALGGFWTHNGWNSTLESICEGVPMICRPQFADQIINMRYVQEVWKVGFELQGELERKMIKRAVQRLLSEEEGREMRQRAINLQIKVVKCMEEGGSSKASIDLLHKKIIFAAHGGISPSQSMSLVAPAAKPAEFGENCETPTHLAMGSIGDTVTGVHCRRCMLFFPLPYQGHV</sequence>
<dbReference type="CDD" id="cd03784">
    <property type="entry name" value="GT1_Gtf-like"/>
    <property type="match status" value="1"/>
</dbReference>
<dbReference type="PANTHER" id="PTHR11926">
    <property type="entry name" value="GLUCOSYL/GLUCURONOSYL TRANSFERASES"/>
    <property type="match status" value="1"/>
</dbReference>
<name>A0A5J9VU38_9POAL</name>
<evidence type="ECO:0000313" key="4">
    <source>
        <dbReference type="EMBL" id="TVU39932.1"/>
    </source>
</evidence>
<protein>
    <recommendedName>
        <fullName evidence="6">Glycosyltransferase</fullName>
    </recommendedName>
</protein>
<gene>
    <name evidence="4" type="ORF">EJB05_13376</name>
</gene>
<comment type="similarity">
    <text evidence="1">Belongs to the UDP-glycosyltransferase family.</text>
</comment>
<comment type="caution">
    <text evidence="4">The sequence shown here is derived from an EMBL/GenBank/DDBJ whole genome shotgun (WGS) entry which is preliminary data.</text>
</comment>
<feature type="non-terminal residue" evidence="4">
    <location>
        <position position="1"/>
    </location>
</feature>
<dbReference type="GO" id="GO:0080044">
    <property type="term" value="F:quercetin 7-O-glucosyltransferase activity"/>
    <property type="evidence" value="ECO:0007669"/>
    <property type="project" value="TreeGrafter"/>
</dbReference>